<evidence type="ECO:0000256" key="3">
    <source>
        <dbReference type="ARBA" id="ARBA00023125"/>
    </source>
</evidence>
<reference evidence="5 6" key="1">
    <citation type="journal article" date="2009" name="Science">
        <title>Genome sequence, comparative analysis, and population genetics of the domestic horse.</title>
        <authorList>
            <consortium name="Broad Institute Genome Sequencing Platform"/>
            <consortium name="Broad Institute Whole Genome Assembly Team"/>
            <person name="Wade C.M."/>
            <person name="Giulotto E."/>
            <person name="Sigurdsson S."/>
            <person name="Zoli M."/>
            <person name="Gnerre S."/>
            <person name="Imsland F."/>
            <person name="Lear T.L."/>
            <person name="Adelson D.L."/>
            <person name="Bailey E."/>
            <person name="Bellone R.R."/>
            <person name="Bloecker H."/>
            <person name="Distl O."/>
            <person name="Edgar R.C."/>
            <person name="Garber M."/>
            <person name="Leeb T."/>
            <person name="Mauceli E."/>
            <person name="MacLeod J.N."/>
            <person name="Penedo M.C.T."/>
            <person name="Raison J.M."/>
            <person name="Sharpe T."/>
            <person name="Vogel J."/>
            <person name="Andersson L."/>
            <person name="Antczak D.F."/>
            <person name="Biagi T."/>
            <person name="Binns M.M."/>
            <person name="Chowdhary B.P."/>
            <person name="Coleman S.J."/>
            <person name="Della Valle G."/>
            <person name="Fryc S."/>
            <person name="Guerin G."/>
            <person name="Hasegawa T."/>
            <person name="Hill E.W."/>
            <person name="Jurka J."/>
            <person name="Kiialainen A."/>
            <person name="Lindgren G."/>
            <person name="Liu J."/>
            <person name="Magnani E."/>
            <person name="Mickelson J.R."/>
            <person name="Murray J."/>
            <person name="Nergadze S.G."/>
            <person name="Onofrio R."/>
            <person name="Pedroni S."/>
            <person name="Piras M.F."/>
            <person name="Raudsepp T."/>
            <person name="Rocchi M."/>
            <person name="Roeed K.H."/>
            <person name="Ryder O.A."/>
            <person name="Searle S."/>
            <person name="Skow L."/>
            <person name="Swinburne J.E."/>
            <person name="Syvaenen A.C."/>
            <person name="Tozaki T."/>
            <person name="Valberg S.J."/>
            <person name="Vaudin M."/>
            <person name="White J.R."/>
            <person name="Zody M.C."/>
            <person name="Lander E.S."/>
            <person name="Lindblad-Toh K."/>
        </authorList>
    </citation>
    <scope>NUCLEOTIDE SEQUENCE [LARGE SCALE GENOMIC DNA]</scope>
    <source>
        <strain evidence="5 6">Thoroughbred</strain>
    </source>
</reference>
<keyword evidence="4" id="KW-0234">DNA repair</keyword>
<keyword evidence="2" id="KW-0378">Hydrolase</keyword>
<dbReference type="Proteomes" id="UP000002281">
    <property type="component" value="Chromosome 6"/>
</dbReference>
<dbReference type="GO" id="GO:0006284">
    <property type="term" value="P:base-excision repair"/>
    <property type="evidence" value="ECO:0007669"/>
    <property type="project" value="InterPro"/>
</dbReference>
<keyword evidence="1" id="KW-0227">DNA damage</keyword>
<dbReference type="SUPFAM" id="SSF52141">
    <property type="entry name" value="Uracil-DNA glycosylase-like"/>
    <property type="match status" value="1"/>
</dbReference>
<keyword evidence="6" id="KW-1185">Reference proteome</keyword>
<gene>
    <name evidence="5" type="primary">SMUG1</name>
</gene>
<dbReference type="InterPro" id="IPR039134">
    <property type="entry name" value="SMUG1"/>
</dbReference>
<protein>
    <submittedName>
        <fullName evidence="5">Single-strand-selective monofunctional uracil-DNA glycosylase 1</fullName>
    </submittedName>
</protein>
<sequence length="277" mass="30282">MAVPQAFLLGPLHEPAGGLMEPQPCPRSLAEGFLEEELRLNAELSQLQFSEPVGIIYNPVEYAWEPHRNYVTRYCQGPKEVLFLGMNPGPFGMAQTGVPFGEVNVVRDWLGIGGPVLTPPQEHPKRPVLGLECPQSEFFQPLSCLRADEGAAARRRRGPLGSVLLWGQFLTAGCHPDLWLWGCGIPAHSAGRCAEESWVQEVAVVPAPGSETGKVKAHCVSVLGQTQLYVYVCEHQPVHKHRKKVKVNMPSLPKCSAAPGNVRRVTRGCASSPSHLY</sequence>
<evidence type="ECO:0000313" key="6">
    <source>
        <dbReference type="Proteomes" id="UP000002281"/>
    </source>
</evidence>
<proteinExistence type="predicted"/>
<dbReference type="GeneTree" id="ENSGT00390000004897"/>
<name>A0A9L0RMB4_HORSE</name>
<evidence type="ECO:0000313" key="5">
    <source>
        <dbReference type="Ensembl" id="ENSECAP00000063917.1"/>
    </source>
</evidence>
<dbReference type="Ensembl" id="ENSECAT00000129301.1">
    <property type="protein sequence ID" value="ENSECAP00000063917.1"/>
    <property type="gene ID" value="ENSECAG00000007776.4"/>
</dbReference>
<dbReference type="PANTHER" id="PTHR13235">
    <property type="entry name" value="SINGLE-STRAND SELECTIVE MONOFUNCTIONAL URACIL DNA GLYCOSYLASE"/>
    <property type="match status" value="1"/>
</dbReference>
<evidence type="ECO:0000256" key="1">
    <source>
        <dbReference type="ARBA" id="ARBA00022763"/>
    </source>
</evidence>
<reference evidence="5" key="2">
    <citation type="submission" date="2025-08" db="UniProtKB">
        <authorList>
            <consortium name="Ensembl"/>
        </authorList>
    </citation>
    <scope>IDENTIFICATION</scope>
    <source>
        <strain evidence="5">Thoroughbred</strain>
    </source>
</reference>
<dbReference type="AlphaFoldDB" id="A0A9L0RMB4"/>
<organism evidence="5 6">
    <name type="scientific">Equus caballus</name>
    <name type="common">Horse</name>
    <dbReference type="NCBI Taxonomy" id="9796"/>
    <lineage>
        <taxon>Eukaryota</taxon>
        <taxon>Metazoa</taxon>
        <taxon>Chordata</taxon>
        <taxon>Craniata</taxon>
        <taxon>Vertebrata</taxon>
        <taxon>Euteleostomi</taxon>
        <taxon>Mammalia</taxon>
        <taxon>Eutheria</taxon>
        <taxon>Laurasiatheria</taxon>
        <taxon>Perissodactyla</taxon>
        <taxon>Equidae</taxon>
        <taxon>Equus</taxon>
    </lineage>
</organism>
<evidence type="ECO:0000256" key="2">
    <source>
        <dbReference type="ARBA" id="ARBA00022801"/>
    </source>
</evidence>
<dbReference type="InterPro" id="IPR036895">
    <property type="entry name" value="Uracil-DNA_glycosylase-like_sf"/>
</dbReference>
<dbReference type="PANTHER" id="PTHR13235:SF2">
    <property type="entry name" value="SINGLE-STRAND SELECTIVE MONOFUNCTIONAL URACIL DNA GLYCOSYLASE"/>
    <property type="match status" value="1"/>
</dbReference>
<dbReference type="GO" id="GO:0003677">
    <property type="term" value="F:DNA binding"/>
    <property type="evidence" value="ECO:0007669"/>
    <property type="project" value="UniProtKB-KW"/>
</dbReference>
<evidence type="ECO:0000256" key="4">
    <source>
        <dbReference type="ARBA" id="ARBA00023204"/>
    </source>
</evidence>
<keyword evidence="3" id="KW-0238">DNA-binding</keyword>
<dbReference type="Gene3D" id="3.40.470.10">
    <property type="entry name" value="Uracil-DNA glycosylase-like domain"/>
    <property type="match status" value="1"/>
</dbReference>
<accession>A0A9L0RMB4</accession>
<reference evidence="5" key="3">
    <citation type="submission" date="2025-09" db="UniProtKB">
        <authorList>
            <consortium name="Ensembl"/>
        </authorList>
    </citation>
    <scope>IDENTIFICATION</scope>
    <source>
        <strain evidence="5">Thoroughbred</strain>
    </source>
</reference>
<dbReference type="GO" id="GO:0017065">
    <property type="term" value="F:single-strand selective uracil DNA N-glycosylase activity"/>
    <property type="evidence" value="ECO:0007669"/>
    <property type="project" value="InterPro"/>
</dbReference>